<feature type="transmembrane region" description="Helical" evidence="1">
    <location>
        <begin position="107"/>
        <end position="129"/>
    </location>
</feature>
<keyword evidence="1" id="KW-1133">Transmembrane helix</keyword>
<keyword evidence="1" id="KW-0472">Membrane</keyword>
<dbReference type="EMBL" id="AP021906">
    <property type="protein sequence ID" value="BBP93585.1"/>
    <property type="molecule type" value="Genomic_DNA"/>
</dbReference>
<dbReference type="PANTHER" id="PTHR37814">
    <property type="entry name" value="CONSERVED MEMBRANE PROTEIN"/>
    <property type="match status" value="1"/>
</dbReference>
<evidence type="ECO:0000313" key="3">
    <source>
        <dbReference type="Proteomes" id="UP000464658"/>
    </source>
</evidence>
<evidence type="ECO:0000256" key="1">
    <source>
        <dbReference type="SAM" id="Phobius"/>
    </source>
</evidence>
<keyword evidence="1" id="KW-0812">Transmembrane</keyword>
<name>A0A5S9MLA4_BACIA</name>
<sequence>MASILSGLIFGVISYVYNEILVDISGSLSAEGIPLFTVLEGAPTSLFVFMTIVLCLAIYTTTAAGLFGLSSRMLSFVRMPRWLVVLVMLLFLMAPLTSLGFADLIAFLYPIYSLLNLYLLVCLMLYPILSKKIFSRPKKLY</sequence>
<feature type="transmembrane region" description="Helical" evidence="1">
    <location>
        <begin position="42"/>
        <end position="70"/>
    </location>
</feature>
<evidence type="ECO:0008006" key="4">
    <source>
        <dbReference type="Google" id="ProtNLM"/>
    </source>
</evidence>
<dbReference type="PANTHER" id="PTHR37814:SF1">
    <property type="entry name" value="MEMBRANE PROTEIN"/>
    <property type="match status" value="1"/>
</dbReference>
<dbReference type="InterPro" id="IPR038728">
    <property type="entry name" value="YkvI-like"/>
</dbReference>
<reference evidence="2 3" key="1">
    <citation type="submission" date="2019-12" db="EMBL/GenBank/DDBJ databases">
        <title>Full genome sequence of a Bacillus safensis strain isolated from commercially available natto in Indonesia.</title>
        <authorList>
            <person name="Yoshida M."/>
            <person name="Uomi M."/>
            <person name="Waturangi D."/>
            <person name="Ekaputri J.J."/>
            <person name="Setiamarga D.H.E."/>
        </authorList>
    </citation>
    <scope>NUCLEOTIDE SEQUENCE [LARGE SCALE GENOMIC DNA]</scope>
    <source>
        <strain evidence="2 3">IDN1</strain>
    </source>
</reference>
<gene>
    <name evidence="2" type="ORF">BsIDN1_72030</name>
</gene>
<proteinExistence type="predicted"/>
<dbReference type="AlphaFoldDB" id="A0A5S9MLA4"/>
<evidence type="ECO:0000313" key="2">
    <source>
        <dbReference type="EMBL" id="BBP93585.1"/>
    </source>
</evidence>
<feature type="transmembrane region" description="Helical" evidence="1">
    <location>
        <begin position="82"/>
        <end position="101"/>
    </location>
</feature>
<protein>
    <recommendedName>
        <fullName evidence="4">GerAB/ArcD/ProY family transporter</fullName>
    </recommendedName>
</protein>
<organism evidence="2 3">
    <name type="scientific">Bacillus safensis</name>
    <dbReference type="NCBI Taxonomy" id="561879"/>
    <lineage>
        <taxon>Bacteria</taxon>
        <taxon>Bacillati</taxon>
        <taxon>Bacillota</taxon>
        <taxon>Bacilli</taxon>
        <taxon>Bacillales</taxon>
        <taxon>Bacillaceae</taxon>
        <taxon>Bacillus</taxon>
    </lineage>
</organism>
<dbReference type="Proteomes" id="UP000464658">
    <property type="component" value="Chromosome"/>
</dbReference>
<accession>A0A5S9MLA4</accession>